<keyword evidence="1" id="KW-0472">Membrane</keyword>
<proteinExistence type="predicted"/>
<evidence type="ECO:0000256" key="1">
    <source>
        <dbReference type="SAM" id="Phobius"/>
    </source>
</evidence>
<protein>
    <recommendedName>
        <fullName evidence="3">EamA domain-containing protein</fullName>
    </recommendedName>
</protein>
<feature type="transmembrane region" description="Helical" evidence="1">
    <location>
        <begin position="66"/>
        <end position="85"/>
    </location>
</feature>
<keyword evidence="1" id="KW-0812">Transmembrane</keyword>
<sequence>MNLLVFFFAFVMTVVDVVMVVLIKEVGTGRLRSDLGLPIASLIYAVEPLIFFQTTQVAKTGIAVTSLAWSVVNSIAVVLVGVLYYRESFNDKRILSLFLNVVAAGVLATSSDSDRTD</sequence>
<evidence type="ECO:0008006" key="3">
    <source>
        <dbReference type="Google" id="ProtNLM"/>
    </source>
</evidence>
<dbReference type="EMBL" id="MN740665">
    <property type="protein sequence ID" value="QHS79977.1"/>
    <property type="molecule type" value="Genomic_DNA"/>
</dbReference>
<name>A0A6C0AJH8_9ZZZZ</name>
<accession>A0A6C0AJH8</accession>
<reference evidence="2" key="1">
    <citation type="journal article" date="2020" name="Nature">
        <title>Giant virus diversity and host interactions through global metagenomics.</title>
        <authorList>
            <person name="Schulz F."/>
            <person name="Roux S."/>
            <person name="Paez-Espino D."/>
            <person name="Jungbluth S."/>
            <person name="Walsh D.A."/>
            <person name="Denef V.J."/>
            <person name="McMahon K.D."/>
            <person name="Konstantinidis K.T."/>
            <person name="Eloe-Fadrosh E.A."/>
            <person name="Kyrpides N.C."/>
            <person name="Woyke T."/>
        </authorList>
    </citation>
    <scope>NUCLEOTIDE SEQUENCE</scope>
    <source>
        <strain evidence="2">GVMAG-S-1035375-24</strain>
    </source>
</reference>
<feature type="transmembrane region" description="Helical" evidence="1">
    <location>
        <begin position="6"/>
        <end position="23"/>
    </location>
</feature>
<organism evidence="2">
    <name type="scientific">viral metagenome</name>
    <dbReference type="NCBI Taxonomy" id="1070528"/>
    <lineage>
        <taxon>unclassified sequences</taxon>
        <taxon>metagenomes</taxon>
        <taxon>organismal metagenomes</taxon>
    </lineage>
</organism>
<feature type="transmembrane region" description="Helical" evidence="1">
    <location>
        <begin position="35"/>
        <end position="54"/>
    </location>
</feature>
<dbReference type="AlphaFoldDB" id="A0A6C0AJH8"/>
<evidence type="ECO:0000313" key="2">
    <source>
        <dbReference type="EMBL" id="QHS79977.1"/>
    </source>
</evidence>
<keyword evidence="1" id="KW-1133">Transmembrane helix</keyword>